<reference evidence="1 2" key="1">
    <citation type="submission" date="2023-08" db="EMBL/GenBank/DDBJ databases">
        <title>genomic of DY56.</title>
        <authorList>
            <person name="Wang Y."/>
        </authorList>
    </citation>
    <scope>NUCLEOTIDE SEQUENCE [LARGE SCALE GENOMIC DNA]</scope>
    <source>
        <strain evidence="1 2">DY56-A-20</strain>
    </source>
</reference>
<gene>
    <name evidence="1" type="ORF">Q9K01_00410</name>
</gene>
<accession>A0ABT9H4D8</accession>
<organism evidence="1 2">
    <name type="scientific">Qipengyuania benthica</name>
    <dbReference type="NCBI Taxonomy" id="3067651"/>
    <lineage>
        <taxon>Bacteria</taxon>
        <taxon>Pseudomonadati</taxon>
        <taxon>Pseudomonadota</taxon>
        <taxon>Alphaproteobacteria</taxon>
        <taxon>Sphingomonadales</taxon>
        <taxon>Erythrobacteraceae</taxon>
        <taxon>Qipengyuania</taxon>
    </lineage>
</organism>
<evidence type="ECO:0000313" key="1">
    <source>
        <dbReference type="EMBL" id="MDP4538088.1"/>
    </source>
</evidence>
<protein>
    <submittedName>
        <fullName evidence="1">Protein-L-isoaspartate O-methyltransferase</fullName>
    </submittedName>
</protein>
<dbReference type="Pfam" id="PF01135">
    <property type="entry name" value="PCMT"/>
    <property type="match status" value="1"/>
</dbReference>
<dbReference type="EMBL" id="JAVAIL010000001">
    <property type="protein sequence ID" value="MDP4538088.1"/>
    <property type="molecule type" value="Genomic_DNA"/>
</dbReference>
<evidence type="ECO:0000313" key="2">
    <source>
        <dbReference type="Proteomes" id="UP001235664"/>
    </source>
</evidence>
<dbReference type="Proteomes" id="UP001235664">
    <property type="component" value="Unassembled WGS sequence"/>
</dbReference>
<name>A0ABT9H4D8_9SPHN</name>
<dbReference type="InterPro" id="IPR029063">
    <property type="entry name" value="SAM-dependent_MTases_sf"/>
</dbReference>
<comment type="caution">
    <text evidence="1">The sequence shown here is derived from an EMBL/GenBank/DDBJ whole genome shotgun (WGS) entry which is preliminary data.</text>
</comment>
<sequence>MTTTLARPADSRPDDFAAARRAMIDGQLRTSGVNERFVLDRMGAVAREDFVPDQARGIAYMDRAIRLPDGGFLPAPVFHGKMLEEARPRIADRVLIVDGGSGYLAELVRPLVTSVEAISPTQGAQGEAKLEAADLLLIDGAIEQLPPELVKLVVEDGRVVTGLVERGVTRLATGRKTGQSLSLLPLAEMGIPRLGQFDRPASWSF</sequence>
<dbReference type="Gene3D" id="3.40.50.150">
    <property type="entry name" value="Vaccinia Virus protein VP39"/>
    <property type="match status" value="1"/>
</dbReference>
<dbReference type="SUPFAM" id="SSF53335">
    <property type="entry name" value="S-adenosyl-L-methionine-dependent methyltransferases"/>
    <property type="match status" value="1"/>
</dbReference>
<proteinExistence type="predicted"/>
<keyword evidence="2" id="KW-1185">Reference proteome</keyword>